<evidence type="ECO:0000313" key="1">
    <source>
        <dbReference type="EMBL" id="ETY75076.1"/>
    </source>
</evidence>
<name>W6T9B1_9LACO</name>
<gene>
    <name evidence="1" type="ORF">LFAB_04040</name>
</gene>
<organism evidence="1 2">
    <name type="scientific">Lactiplantibacillus fabifermentans T30PCM01</name>
    <dbReference type="NCBI Taxonomy" id="1400520"/>
    <lineage>
        <taxon>Bacteria</taxon>
        <taxon>Bacillati</taxon>
        <taxon>Bacillota</taxon>
        <taxon>Bacilli</taxon>
        <taxon>Lactobacillales</taxon>
        <taxon>Lactobacillaceae</taxon>
        <taxon>Lactiplantibacillus</taxon>
    </lineage>
</organism>
<dbReference type="PATRIC" id="fig|1400520.3.peg.795"/>
<dbReference type="HOGENOM" id="CLU_2493959_0_0_9"/>
<protein>
    <submittedName>
        <fullName evidence="1">Uncharacterized protein</fullName>
    </submittedName>
</protein>
<dbReference type="Pfam" id="PF13707">
    <property type="entry name" value="RloB"/>
    <property type="match status" value="1"/>
</dbReference>
<dbReference type="STRING" id="1400520.LFAB_04040"/>
<dbReference type="Proteomes" id="UP000019247">
    <property type="component" value="Unassembled WGS sequence"/>
</dbReference>
<comment type="caution">
    <text evidence="1">The sequence shown here is derived from an EMBL/GenBank/DDBJ whole genome shotgun (WGS) entry which is preliminary data.</text>
</comment>
<proteinExistence type="predicted"/>
<evidence type="ECO:0000313" key="2">
    <source>
        <dbReference type="Proteomes" id="UP000019247"/>
    </source>
</evidence>
<dbReference type="RefSeq" id="WP_033613650.1">
    <property type="nucleotide sequence ID" value="NZ_KK036473.1"/>
</dbReference>
<sequence length="86" mass="9685">MSFEVWLLAHFQAITTRIESQAKLNMQLSNHLDANYIKGNSRQMETIIKGDKVYDAIENASNVVTFSFDKQSTNIGEIVAEVIGHL</sequence>
<dbReference type="AlphaFoldDB" id="W6T9B1"/>
<reference evidence="1 2" key="1">
    <citation type="journal article" date="2014" name="Genome Announc.">
        <title>Genome Sequence of Lactobacillus fabifermentans Strain T30PCM01, Isolated from Fermenting Grape Marc.</title>
        <authorList>
            <person name="Treu L."/>
            <person name="Vendramin V."/>
            <person name="Bovo B."/>
            <person name="Giacomini A."/>
            <person name="Corich V."/>
            <person name="Campanaro S."/>
        </authorList>
    </citation>
    <scope>NUCLEOTIDE SEQUENCE [LARGE SCALE GENOMIC DNA]</scope>
    <source>
        <strain evidence="1 2">T30PCM01</strain>
    </source>
</reference>
<accession>W6T9B1</accession>
<dbReference type="EMBL" id="AWWK01000020">
    <property type="protein sequence ID" value="ETY75076.1"/>
    <property type="molecule type" value="Genomic_DNA"/>
</dbReference>
<dbReference type="InterPro" id="IPR025591">
    <property type="entry name" value="RloB"/>
</dbReference>